<name>A0A0B1R3B2_9GAMM</name>
<feature type="chain" id="PRO_5002081462" evidence="1">
    <location>
        <begin position="18"/>
        <end position="79"/>
    </location>
</feature>
<dbReference type="AlphaFoldDB" id="A0A0B1R3B2"/>
<evidence type="ECO:0000313" key="2">
    <source>
        <dbReference type="EMBL" id="KHJ65667.1"/>
    </source>
</evidence>
<evidence type="ECO:0000313" key="3">
    <source>
        <dbReference type="Proteomes" id="UP000030853"/>
    </source>
</evidence>
<sequence length="79" mass="8572">MKWIMAFTLFLSVSALAQSQWQPERKAPVAQLTPVAAKCDLSACQQNCYVQQSQCKNDNGGGCGSLAQICVQNCSNQCK</sequence>
<comment type="caution">
    <text evidence="2">The sequence shown here is derived from an EMBL/GenBank/DDBJ whole genome shotgun (WGS) entry which is preliminary data.</text>
</comment>
<organism evidence="2 3">
    <name type="scientific">Pantoea rodasii</name>
    <dbReference type="NCBI Taxonomy" id="1076549"/>
    <lineage>
        <taxon>Bacteria</taxon>
        <taxon>Pseudomonadati</taxon>
        <taxon>Pseudomonadota</taxon>
        <taxon>Gammaproteobacteria</taxon>
        <taxon>Enterobacterales</taxon>
        <taxon>Erwiniaceae</taxon>
        <taxon>Pantoea</taxon>
    </lineage>
</organism>
<proteinExistence type="predicted"/>
<reference evidence="2 3" key="1">
    <citation type="submission" date="2014-11" db="EMBL/GenBank/DDBJ databases">
        <title>Genome sequencing of Pantoea rodasii ND03.</title>
        <authorList>
            <person name="Muhamad Yunos N.Y."/>
            <person name="Chan K.-G."/>
        </authorList>
    </citation>
    <scope>NUCLEOTIDE SEQUENCE [LARGE SCALE GENOMIC DNA]</scope>
    <source>
        <strain evidence="2 3">ND03</strain>
    </source>
</reference>
<protein>
    <submittedName>
        <fullName evidence="2">Uncharacterized protein</fullName>
    </submittedName>
</protein>
<feature type="signal peptide" evidence="1">
    <location>
        <begin position="1"/>
        <end position="17"/>
    </location>
</feature>
<keyword evidence="1" id="KW-0732">Signal</keyword>
<dbReference type="Proteomes" id="UP000030853">
    <property type="component" value="Unassembled WGS sequence"/>
</dbReference>
<accession>A0A0B1R3B2</accession>
<gene>
    <name evidence="2" type="ORF">QU24_23445</name>
</gene>
<dbReference type="EMBL" id="JTJJ01000117">
    <property type="protein sequence ID" value="KHJ65667.1"/>
    <property type="molecule type" value="Genomic_DNA"/>
</dbReference>
<evidence type="ECO:0000256" key="1">
    <source>
        <dbReference type="SAM" id="SignalP"/>
    </source>
</evidence>
<dbReference type="RefSeq" id="WP_039336162.1">
    <property type="nucleotide sequence ID" value="NZ_JTJJ01000117.1"/>
</dbReference>